<evidence type="ECO:0000313" key="1">
    <source>
        <dbReference type="EMBL" id="CAH4029646.1"/>
    </source>
</evidence>
<reference evidence="1" key="1">
    <citation type="submission" date="2022-05" db="EMBL/GenBank/DDBJ databases">
        <authorList>
            <person name="Okamura Y."/>
        </authorList>
    </citation>
    <scope>NUCLEOTIDE SEQUENCE</scope>
</reference>
<dbReference type="Proteomes" id="UP001152562">
    <property type="component" value="Unassembled WGS sequence"/>
</dbReference>
<dbReference type="EMBL" id="CALOZG010000009">
    <property type="protein sequence ID" value="CAH4029646.1"/>
    <property type="molecule type" value="Genomic_DNA"/>
</dbReference>
<organism evidence="1 2">
    <name type="scientific">Pieris brassicae</name>
    <name type="common">White butterfly</name>
    <name type="synonym">Large white butterfly</name>
    <dbReference type="NCBI Taxonomy" id="7116"/>
    <lineage>
        <taxon>Eukaryota</taxon>
        <taxon>Metazoa</taxon>
        <taxon>Ecdysozoa</taxon>
        <taxon>Arthropoda</taxon>
        <taxon>Hexapoda</taxon>
        <taxon>Insecta</taxon>
        <taxon>Pterygota</taxon>
        <taxon>Neoptera</taxon>
        <taxon>Endopterygota</taxon>
        <taxon>Lepidoptera</taxon>
        <taxon>Glossata</taxon>
        <taxon>Ditrysia</taxon>
        <taxon>Papilionoidea</taxon>
        <taxon>Pieridae</taxon>
        <taxon>Pierinae</taxon>
        <taxon>Pieris</taxon>
    </lineage>
</organism>
<gene>
    <name evidence="1" type="ORF">PIBRA_LOCUS6380</name>
</gene>
<keyword evidence="2" id="KW-1185">Reference proteome</keyword>
<proteinExistence type="predicted"/>
<protein>
    <submittedName>
        <fullName evidence="1">Uncharacterized protein</fullName>
    </submittedName>
</protein>
<accession>A0A9P0TI22</accession>
<comment type="caution">
    <text evidence="1">The sequence shown here is derived from an EMBL/GenBank/DDBJ whole genome shotgun (WGS) entry which is preliminary data.</text>
</comment>
<dbReference type="AlphaFoldDB" id="A0A9P0TI22"/>
<name>A0A9P0TI22_PIEBR</name>
<sequence length="182" mass="21352">MENLFQASFTDSLKSFRYSKKTEELLRKQAALFRSFDSMLELSNGYSSSNKYDLEEALEILKFRWGLIFKTHIEIDADLGGSNTEYQNKYYEQEAIYRHHRREINLKLHSKSLQKNFLEIHMESPVLRDSHNSKNSLYALEMANNQTGQDLIAKQQRPSSKCSISKKSLYTHFNKRGNVNKI</sequence>
<evidence type="ECO:0000313" key="2">
    <source>
        <dbReference type="Proteomes" id="UP001152562"/>
    </source>
</evidence>